<proteinExistence type="predicted"/>
<feature type="signal peptide" evidence="1">
    <location>
        <begin position="1"/>
        <end position="18"/>
    </location>
</feature>
<reference evidence="2 3" key="1">
    <citation type="submission" date="2024-06" db="EMBL/GenBank/DDBJ databases">
        <authorList>
            <person name="Kaempfer P."/>
            <person name="Viver T."/>
        </authorList>
    </citation>
    <scope>NUCLEOTIDE SEQUENCE [LARGE SCALE GENOMIC DNA]</scope>
    <source>
        <strain evidence="2 3">ST-87</strain>
    </source>
</reference>
<name>A0ABW8XQE2_9FLAO</name>
<evidence type="ECO:0000256" key="1">
    <source>
        <dbReference type="SAM" id="SignalP"/>
    </source>
</evidence>
<sequence length="174" mass="19586">MRLKILLLFLFISFAVESQEIMTLKSQNYKATTAWSFITPNYALSNKIQVQIARTENGGILKLSAATTNTDFILSGTVYVYLSDNSFISCTDKGLFENSVNTLNSYFIFTAAEMNRLKKSNIESIRFNIKGNSNSFSSQTGNFTAINKQSYFTTAQSGSRNTFETFKEIAQLYI</sequence>
<evidence type="ECO:0000313" key="2">
    <source>
        <dbReference type="EMBL" id="MFL9829380.1"/>
    </source>
</evidence>
<keyword evidence="3" id="KW-1185">Reference proteome</keyword>
<keyword evidence="1" id="KW-0732">Signal</keyword>
<feature type="chain" id="PRO_5046560197" description="Auto-transporter adhesin head GIN domain-containing protein" evidence="1">
    <location>
        <begin position="19"/>
        <end position="174"/>
    </location>
</feature>
<evidence type="ECO:0000313" key="3">
    <source>
        <dbReference type="Proteomes" id="UP001629260"/>
    </source>
</evidence>
<organism evidence="2 3">
    <name type="scientific">Flavobacterium plantiphilum</name>
    <dbReference type="NCBI Taxonomy" id="3163297"/>
    <lineage>
        <taxon>Bacteria</taxon>
        <taxon>Pseudomonadati</taxon>
        <taxon>Bacteroidota</taxon>
        <taxon>Flavobacteriia</taxon>
        <taxon>Flavobacteriales</taxon>
        <taxon>Flavobacteriaceae</taxon>
        <taxon>Flavobacterium</taxon>
    </lineage>
</organism>
<dbReference type="RefSeq" id="WP_408078983.1">
    <property type="nucleotide sequence ID" value="NZ_JBELQA010000001.1"/>
</dbReference>
<comment type="caution">
    <text evidence="2">The sequence shown here is derived from an EMBL/GenBank/DDBJ whole genome shotgun (WGS) entry which is preliminary data.</text>
</comment>
<accession>A0ABW8XQE2</accession>
<protein>
    <recommendedName>
        <fullName evidence="4">Auto-transporter adhesin head GIN domain-containing protein</fullName>
    </recommendedName>
</protein>
<dbReference type="Proteomes" id="UP001629260">
    <property type="component" value="Unassembled WGS sequence"/>
</dbReference>
<gene>
    <name evidence="2" type="ORF">ABS764_00825</name>
</gene>
<evidence type="ECO:0008006" key="4">
    <source>
        <dbReference type="Google" id="ProtNLM"/>
    </source>
</evidence>
<dbReference type="EMBL" id="JBELQA010000001">
    <property type="protein sequence ID" value="MFL9829380.1"/>
    <property type="molecule type" value="Genomic_DNA"/>
</dbReference>